<dbReference type="InterPro" id="IPR011990">
    <property type="entry name" value="TPR-like_helical_dom_sf"/>
</dbReference>
<sequence length="358" mass="39813">MISVYSRNGEIHNALKLFEDTRDKRSPVTWNSMISAYIQNELHEEAIKLYVIMCRLLIDRTRSTFSALFHACSCLGSLLHGKSLHGHLIKTPFESNLYVGTSLVDMYARCGSISDAEKSFSCISFPNIAAWTALINGYAHHGLGSEAVVLFEWMLKQGINPNAATFVGILSACSRAGMIVEGMSIFHSMEICCATAPSLEHYACVVDLLGRSGHLIEAEKLITTMPIEADDVVWGALLSACWFWMDTEMAERVAQKIFALDCKSISAYVIISNMYAKLGRWGEKMRLRKILRGLQVKKNPGCSWIEVNNSVHAFAAEDQTHPSSNLVYETLRNLVASIYPSVEFGEVHGLLEYGARTL</sequence>
<evidence type="ECO:0000313" key="4">
    <source>
        <dbReference type="Proteomes" id="UP001279734"/>
    </source>
</evidence>
<evidence type="ECO:0000256" key="2">
    <source>
        <dbReference type="PROSITE-ProRule" id="PRU00708"/>
    </source>
</evidence>
<feature type="repeat" description="PPR" evidence="2">
    <location>
        <begin position="127"/>
        <end position="161"/>
    </location>
</feature>
<dbReference type="GO" id="GO:0009451">
    <property type="term" value="P:RNA modification"/>
    <property type="evidence" value="ECO:0007669"/>
    <property type="project" value="InterPro"/>
</dbReference>
<proteinExistence type="predicted"/>
<dbReference type="Pfam" id="PF13041">
    <property type="entry name" value="PPR_2"/>
    <property type="match status" value="2"/>
</dbReference>
<dbReference type="InterPro" id="IPR046848">
    <property type="entry name" value="E_motif"/>
</dbReference>
<protein>
    <recommendedName>
        <fullName evidence="5">Pentatricopeptide repeat-containing protein</fullName>
    </recommendedName>
</protein>
<dbReference type="PROSITE" id="PS51375">
    <property type="entry name" value="PPR"/>
    <property type="match status" value="2"/>
</dbReference>
<dbReference type="FunFam" id="1.25.40.10:FF:001093">
    <property type="entry name" value="Pentatricopeptide repeat-containing protein At2g34400"/>
    <property type="match status" value="1"/>
</dbReference>
<dbReference type="Pfam" id="PF20431">
    <property type="entry name" value="E_motif"/>
    <property type="match status" value="1"/>
</dbReference>
<dbReference type="AlphaFoldDB" id="A0AAD3SX81"/>
<gene>
    <name evidence="3" type="ORF">Nepgr_020205</name>
</gene>
<dbReference type="InterPro" id="IPR002885">
    <property type="entry name" value="PPR_rpt"/>
</dbReference>
<dbReference type="InterPro" id="IPR046960">
    <property type="entry name" value="PPR_At4g14850-like_plant"/>
</dbReference>
<feature type="repeat" description="PPR" evidence="2">
    <location>
        <begin position="26"/>
        <end position="56"/>
    </location>
</feature>
<dbReference type="GO" id="GO:0003723">
    <property type="term" value="F:RNA binding"/>
    <property type="evidence" value="ECO:0007669"/>
    <property type="project" value="InterPro"/>
</dbReference>
<dbReference type="Pfam" id="PF01535">
    <property type="entry name" value="PPR"/>
    <property type="match status" value="1"/>
</dbReference>
<evidence type="ECO:0000313" key="3">
    <source>
        <dbReference type="EMBL" id="GMH18364.1"/>
    </source>
</evidence>
<dbReference type="EMBL" id="BSYO01000019">
    <property type="protein sequence ID" value="GMH18364.1"/>
    <property type="molecule type" value="Genomic_DNA"/>
</dbReference>
<organism evidence="3 4">
    <name type="scientific">Nepenthes gracilis</name>
    <name type="common">Slender pitcher plant</name>
    <dbReference type="NCBI Taxonomy" id="150966"/>
    <lineage>
        <taxon>Eukaryota</taxon>
        <taxon>Viridiplantae</taxon>
        <taxon>Streptophyta</taxon>
        <taxon>Embryophyta</taxon>
        <taxon>Tracheophyta</taxon>
        <taxon>Spermatophyta</taxon>
        <taxon>Magnoliopsida</taxon>
        <taxon>eudicotyledons</taxon>
        <taxon>Gunneridae</taxon>
        <taxon>Pentapetalae</taxon>
        <taxon>Caryophyllales</taxon>
        <taxon>Nepenthaceae</taxon>
        <taxon>Nepenthes</taxon>
    </lineage>
</organism>
<dbReference type="Gene3D" id="1.25.40.10">
    <property type="entry name" value="Tetratricopeptide repeat domain"/>
    <property type="match status" value="3"/>
</dbReference>
<keyword evidence="4" id="KW-1185">Reference proteome</keyword>
<evidence type="ECO:0000256" key="1">
    <source>
        <dbReference type="ARBA" id="ARBA00022737"/>
    </source>
</evidence>
<dbReference type="Proteomes" id="UP001279734">
    <property type="component" value="Unassembled WGS sequence"/>
</dbReference>
<accession>A0AAD3SX81</accession>
<comment type="caution">
    <text evidence="3">The sequence shown here is derived from an EMBL/GenBank/DDBJ whole genome shotgun (WGS) entry which is preliminary data.</text>
</comment>
<evidence type="ECO:0008006" key="5">
    <source>
        <dbReference type="Google" id="ProtNLM"/>
    </source>
</evidence>
<keyword evidence="1" id="KW-0677">Repeat</keyword>
<dbReference type="PANTHER" id="PTHR47926:SF347">
    <property type="entry name" value="PENTATRICOPEPTIDE REPEAT-CONTAINING PROTEIN"/>
    <property type="match status" value="1"/>
</dbReference>
<reference evidence="3" key="1">
    <citation type="submission" date="2023-05" db="EMBL/GenBank/DDBJ databases">
        <title>Nepenthes gracilis genome sequencing.</title>
        <authorList>
            <person name="Fukushima K."/>
        </authorList>
    </citation>
    <scope>NUCLEOTIDE SEQUENCE</scope>
    <source>
        <strain evidence="3">SING2019-196</strain>
    </source>
</reference>
<dbReference type="PANTHER" id="PTHR47926">
    <property type="entry name" value="PENTATRICOPEPTIDE REPEAT-CONTAINING PROTEIN"/>
    <property type="match status" value="1"/>
</dbReference>
<name>A0AAD3SX81_NEPGR</name>
<dbReference type="NCBIfam" id="TIGR00756">
    <property type="entry name" value="PPR"/>
    <property type="match status" value="2"/>
</dbReference>